<evidence type="ECO:0000256" key="1">
    <source>
        <dbReference type="SAM" id="MobiDB-lite"/>
    </source>
</evidence>
<feature type="region of interest" description="Disordered" evidence="1">
    <location>
        <begin position="1"/>
        <end position="76"/>
    </location>
</feature>
<proteinExistence type="predicted"/>
<evidence type="ECO:0000313" key="3">
    <source>
        <dbReference type="Proteomes" id="UP000649617"/>
    </source>
</evidence>
<evidence type="ECO:0000313" key="2">
    <source>
        <dbReference type="EMBL" id="CAE7706675.1"/>
    </source>
</evidence>
<organism evidence="2 3">
    <name type="scientific">Symbiodinium pilosum</name>
    <name type="common">Dinoflagellate</name>
    <dbReference type="NCBI Taxonomy" id="2952"/>
    <lineage>
        <taxon>Eukaryota</taxon>
        <taxon>Sar</taxon>
        <taxon>Alveolata</taxon>
        <taxon>Dinophyceae</taxon>
        <taxon>Suessiales</taxon>
        <taxon>Symbiodiniaceae</taxon>
        <taxon>Symbiodinium</taxon>
    </lineage>
</organism>
<dbReference type="OrthoDB" id="426672at2759"/>
<reference evidence="2" key="1">
    <citation type="submission" date="2021-02" db="EMBL/GenBank/DDBJ databases">
        <authorList>
            <person name="Dougan E. K."/>
            <person name="Rhodes N."/>
            <person name="Thang M."/>
            <person name="Chan C."/>
        </authorList>
    </citation>
    <scope>NUCLEOTIDE SEQUENCE</scope>
</reference>
<sequence length="122" mass="13031">MPYQPTARSKCHTHYPEEGSPCSSPSLVSVAGDDMLTTRPLQPAARISPPPGLKHLGSPAPSEAEARPWSMPEPLLPSPRYAYLPQVVRGHPTTPKLADSATASPSAARDHDARAVYHSTSK</sequence>
<gene>
    <name evidence="2" type="ORF">SPIL2461_LOCUS19962</name>
</gene>
<dbReference type="AlphaFoldDB" id="A0A812WWA6"/>
<dbReference type="EMBL" id="CAJNIZ010044971">
    <property type="protein sequence ID" value="CAE7706675.1"/>
    <property type="molecule type" value="Genomic_DNA"/>
</dbReference>
<feature type="region of interest" description="Disordered" evidence="1">
    <location>
        <begin position="90"/>
        <end position="122"/>
    </location>
</feature>
<name>A0A812WWA6_SYMPI</name>
<keyword evidence="3" id="KW-1185">Reference proteome</keyword>
<accession>A0A812WWA6</accession>
<dbReference type="Proteomes" id="UP000649617">
    <property type="component" value="Unassembled WGS sequence"/>
</dbReference>
<comment type="caution">
    <text evidence="2">The sequence shown here is derived from an EMBL/GenBank/DDBJ whole genome shotgun (WGS) entry which is preliminary data.</text>
</comment>
<protein>
    <submittedName>
        <fullName evidence="2">Uncharacterized protein</fullName>
    </submittedName>
</protein>